<evidence type="ECO:0000313" key="1">
    <source>
        <dbReference type="EMBL" id="RDB05940.1"/>
    </source>
</evidence>
<protein>
    <submittedName>
        <fullName evidence="1">Uncharacterized protein</fullName>
    </submittedName>
</protein>
<dbReference type="AlphaFoldDB" id="A0A369IAQ2"/>
<sequence length="113" mass="13525">MASLQRSEANAKLPYSIILYNELNKDNAKLYKWRKNMSYNYFLQKEKTIQLPSKHSIIINYSLKQYTNTIPAQNIHAFYFINYVRIRPPMQVPRLFHGIFFGSEPLFERIFSL</sequence>
<accession>A0A369IAQ2</accession>
<gene>
    <name evidence="1" type="ORF">DVG78_11070</name>
</gene>
<keyword evidence="2" id="KW-1185">Reference proteome</keyword>
<dbReference type="Proteomes" id="UP000253141">
    <property type="component" value="Unassembled WGS sequence"/>
</dbReference>
<organism evidence="1 2">
    <name type="scientific">Runella aurantiaca</name>
    <dbReference type="NCBI Taxonomy" id="2282308"/>
    <lineage>
        <taxon>Bacteria</taxon>
        <taxon>Pseudomonadati</taxon>
        <taxon>Bacteroidota</taxon>
        <taxon>Cytophagia</taxon>
        <taxon>Cytophagales</taxon>
        <taxon>Spirosomataceae</taxon>
        <taxon>Runella</taxon>
    </lineage>
</organism>
<reference evidence="1 2" key="1">
    <citation type="submission" date="2018-07" db="EMBL/GenBank/DDBJ databases">
        <title>Genome analysis of Runella aurantiaca.</title>
        <authorList>
            <person name="Yang X."/>
        </authorList>
    </citation>
    <scope>NUCLEOTIDE SEQUENCE [LARGE SCALE GENOMIC DNA]</scope>
    <source>
        <strain evidence="1 2">YX9</strain>
    </source>
</reference>
<proteinExistence type="predicted"/>
<comment type="caution">
    <text evidence="1">The sequence shown here is derived from an EMBL/GenBank/DDBJ whole genome shotgun (WGS) entry which is preliminary data.</text>
</comment>
<evidence type="ECO:0000313" key="2">
    <source>
        <dbReference type="Proteomes" id="UP000253141"/>
    </source>
</evidence>
<name>A0A369IAQ2_9BACT</name>
<dbReference type="EMBL" id="QPIW01000007">
    <property type="protein sequence ID" value="RDB05940.1"/>
    <property type="molecule type" value="Genomic_DNA"/>
</dbReference>